<dbReference type="GO" id="GO:0005829">
    <property type="term" value="C:cytosol"/>
    <property type="evidence" value="ECO:0007669"/>
    <property type="project" value="TreeGrafter"/>
</dbReference>
<dbReference type="Pfam" id="PF00232">
    <property type="entry name" value="Glyco_hydro_1"/>
    <property type="match status" value="2"/>
</dbReference>
<keyword evidence="7" id="KW-1185">Reference proteome</keyword>
<evidence type="ECO:0000256" key="1">
    <source>
        <dbReference type="ARBA" id="ARBA00010838"/>
    </source>
</evidence>
<dbReference type="GeneID" id="98299661"/>
<comment type="caution">
    <text evidence="6">The sequence shown here is derived from an EMBL/GenBank/DDBJ whole genome shotgun (WGS) entry which is preliminary data.</text>
</comment>
<gene>
    <name evidence="6" type="ORF">BPSY_0455</name>
</gene>
<dbReference type="STRING" id="218140.BPSY_0455"/>
<dbReference type="SUPFAM" id="SSF51445">
    <property type="entry name" value="(Trans)glycosidases"/>
    <property type="match status" value="1"/>
</dbReference>
<evidence type="ECO:0000256" key="4">
    <source>
        <dbReference type="PROSITE-ProRule" id="PRU10055"/>
    </source>
</evidence>
<dbReference type="GO" id="GO:0016052">
    <property type="term" value="P:carbohydrate catabolic process"/>
    <property type="evidence" value="ECO:0007669"/>
    <property type="project" value="TreeGrafter"/>
</dbReference>
<dbReference type="Proteomes" id="UP000029050">
    <property type="component" value="Unassembled WGS sequence"/>
</dbReference>
<protein>
    <submittedName>
        <fullName evidence="6">Glycoside hydrolase family 1</fullName>
        <ecNumber evidence="6">3.2.1.21</ecNumber>
    </submittedName>
</protein>
<proteinExistence type="inferred from homology"/>
<dbReference type="PRINTS" id="PR00131">
    <property type="entry name" value="GLHYDRLASE1"/>
</dbReference>
<dbReference type="RefSeq" id="WP_033495696.1">
    <property type="nucleotide sequence ID" value="NZ_JBDNYD010000002.1"/>
</dbReference>
<feature type="active site" description="Nucleophile" evidence="4">
    <location>
        <position position="318"/>
    </location>
</feature>
<dbReference type="AlphaFoldDB" id="A0A087CJA9"/>
<evidence type="ECO:0000256" key="3">
    <source>
        <dbReference type="ARBA" id="ARBA00023295"/>
    </source>
</evidence>
<dbReference type="Gene3D" id="3.20.20.80">
    <property type="entry name" value="Glycosidases"/>
    <property type="match status" value="2"/>
</dbReference>
<dbReference type="InterPro" id="IPR001360">
    <property type="entry name" value="Glyco_hydro_1"/>
</dbReference>
<dbReference type="InterPro" id="IPR018120">
    <property type="entry name" value="Glyco_hydro_1_AS"/>
</dbReference>
<accession>A0A087CJA9</accession>
<dbReference type="GO" id="GO:0008422">
    <property type="term" value="F:beta-glucosidase activity"/>
    <property type="evidence" value="ECO:0007669"/>
    <property type="project" value="UniProtKB-EC"/>
</dbReference>
<dbReference type="OrthoDB" id="9765195at2"/>
<dbReference type="PANTHER" id="PTHR10353:SF209">
    <property type="entry name" value="GALACTOLIPID GALACTOSYLTRANSFERASE SFR2, CHLOROPLASTIC"/>
    <property type="match status" value="1"/>
</dbReference>
<evidence type="ECO:0000313" key="7">
    <source>
        <dbReference type="Proteomes" id="UP000029050"/>
    </source>
</evidence>
<keyword evidence="2 6" id="KW-0378">Hydrolase</keyword>
<name>A0A087CJA9_9BIFI</name>
<evidence type="ECO:0000256" key="5">
    <source>
        <dbReference type="RuleBase" id="RU003690"/>
    </source>
</evidence>
<dbReference type="InterPro" id="IPR017853">
    <property type="entry name" value="GH"/>
</dbReference>
<reference evidence="6 7" key="1">
    <citation type="submission" date="2014-03" db="EMBL/GenBank/DDBJ databases">
        <title>Genomics of Bifidobacteria.</title>
        <authorList>
            <person name="Ventura M."/>
            <person name="Milani C."/>
            <person name="Lugli G.A."/>
        </authorList>
    </citation>
    <scope>NUCLEOTIDE SEQUENCE [LARGE SCALE GENOMIC DNA]</scope>
    <source>
        <strain evidence="6 7">LMG 21775</strain>
    </source>
</reference>
<dbReference type="EC" id="3.2.1.21" evidence="6"/>
<evidence type="ECO:0000313" key="6">
    <source>
        <dbReference type="EMBL" id="KFI83359.1"/>
    </source>
</evidence>
<keyword evidence="3 6" id="KW-0326">Glycosidase</keyword>
<dbReference type="eggNOG" id="COG2723">
    <property type="taxonomic scope" value="Bacteria"/>
</dbReference>
<comment type="similarity">
    <text evidence="1 5">Belongs to the glycosyl hydrolase 1 family.</text>
</comment>
<dbReference type="PROSITE" id="PS00572">
    <property type="entry name" value="GLYCOSYL_HYDROL_F1_1"/>
    <property type="match status" value="1"/>
</dbReference>
<evidence type="ECO:0000256" key="2">
    <source>
        <dbReference type="ARBA" id="ARBA00022801"/>
    </source>
</evidence>
<organism evidence="6 7">
    <name type="scientific">Bifidobacterium psychraerophilum</name>
    <dbReference type="NCBI Taxonomy" id="218140"/>
    <lineage>
        <taxon>Bacteria</taxon>
        <taxon>Bacillati</taxon>
        <taxon>Actinomycetota</taxon>
        <taxon>Actinomycetes</taxon>
        <taxon>Bifidobacteriales</taxon>
        <taxon>Bifidobacteriaceae</taxon>
        <taxon>Bifidobacterium</taxon>
    </lineage>
</organism>
<sequence>MNVGINDTPHRALPSGFLFGAATSPHQTEGGNIHSDWWQLEHAEDSSMREQSGMACDSYHRWQEDMDLLAASGLNAYRFGIEWSRIEPEEGKFDESAIRHYADMVSTAHRLGIRPFVTLHHFTSPEWFSDKGGWASKDCVQSFLSYVDAILPILRLGVSGIVTINEPNMVAIMGRIRAGEVSFSDLEPGVLPEPDAGITANLIESHLRAVAFLHQELPGTPVGWSVANQCVEYLDGGEARAVEYSRTVEEQFILPARSDDFIGIQSYTRTVFGEGGRKVEADPGDLTSNGWEYYPQAVAGALRLTHQMAPQTPLIVTENGISTKDDALRIRYTETALSCIADLLDDGLPIRGYFHWSLLDNYEWGSWEPTFGLIAVDRHSGHYERTPKPSLAWLGGWASKGCLPKVRKN</sequence>
<dbReference type="EMBL" id="JGZI01000007">
    <property type="protein sequence ID" value="KFI83359.1"/>
    <property type="molecule type" value="Genomic_DNA"/>
</dbReference>
<dbReference type="PANTHER" id="PTHR10353">
    <property type="entry name" value="GLYCOSYL HYDROLASE"/>
    <property type="match status" value="1"/>
</dbReference>